<dbReference type="EMBL" id="AFRZ01000001">
    <property type="protein sequence ID" value="EHP31293.1"/>
    <property type="molecule type" value="Genomic_DNA"/>
</dbReference>
<keyword evidence="1" id="KW-1133">Transmembrane helix</keyword>
<comment type="caution">
    <text evidence="5">The sequence shown here is derived from an EMBL/GenBank/DDBJ whole genome shotgun (WGS) entry which is preliminary data.</text>
</comment>
<keyword evidence="6" id="KW-1185">Reference proteome</keyword>
<dbReference type="GO" id="GO:0071111">
    <property type="term" value="F:cyclic-guanylate-specific phosphodiesterase activity"/>
    <property type="evidence" value="ECO:0007669"/>
    <property type="project" value="InterPro"/>
</dbReference>
<feature type="domain" description="EAL" evidence="2">
    <location>
        <begin position="407"/>
        <end position="646"/>
    </location>
</feature>
<dbReference type="InterPro" id="IPR029787">
    <property type="entry name" value="Nucleotide_cyclase"/>
</dbReference>
<dbReference type="Gene3D" id="3.20.20.450">
    <property type="entry name" value="EAL domain"/>
    <property type="match status" value="1"/>
</dbReference>
<keyword evidence="1" id="KW-0812">Transmembrane</keyword>
<dbReference type="OrthoDB" id="9790732at2"/>
<dbReference type="CDD" id="cd01949">
    <property type="entry name" value="GGDEF"/>
    <property type="match status" value="1"/>
</dbReference>
<dbReference type="PROSITE" id="PS50885">
    <property type="entry name" value="HAMP"/>
    <property type="match status" value="1"/>
</dbReference>
<organism evidence="5 6">
    <name type="scientific">Sulfurimonas gotlandica (strain DSM 19862 / JCM 16533 / GD1)</name>
    <dbReference type="NCBI Taxonomy" id="929558"/>
    <lineage>
        <taxon>Bacteria</taxon>
        <taxon>Pseudomonadati</taxon>
        <taxon>Campylobacterota</taxon>
        <taxon>Epsilonproteobacteria</taxon>
        <taxon>Campylobacterales</taxon>
        <taxon>Sulfurimonadaceae</taxon>
        <taxon>Sulfurimonas</taxon>
    </lineage>
</organism>
<dbReference type="PANTHER" id="PTHR33121">
    <property type="entry name" value="CYCLIC DI-GMP PHOSPHODIESTERASE PDEF"/>
    <property type="match status" value="1"/>
</dbReference>
<dbReference type="AlphaFoldDB" id="B6BJP6"/>
<dbReference type="Gene3D" id="3.30.70.270">
    <property type="match status" value="1"/>
</dbReference>
<feature type="transmembrane region" description="Helical" evidence="1">
    <location>
        <begin position="149"/>
        <end position="168"/>
    </location>
</feature>
<dbReference type="SUPFAM" id="SSF55073">
    <property type="entry name" value="Nucleotide cyclase"/>
    <property type="match status" value="1"/>
</dbReference>
<feature type="domain" description="GGDEF" evidence="4">
    <location>
        <begin position="267"/>
        <end position="396"/>
    </location>
</feature>
<accession>B6BJP6</accession>
<dbReference type="InterPro" id="IPR043128">
    <property type="entry name" value="Rev_trsase/Diguanyl_cyclase"/>
</dbReference>
<dbReference type="SUPFAM" id="SSF141868">
    <property type="entry name" value="EAL domain-like"/>
    <property type="match status" value="1"/>
</dbReference>
<evidence type="ECO:0000259" key="3">
    <source>
        <dbReference type="PROSITE" id="PS50885"/>
    </source>
</evidence>
<dbReference type="Pfam" id="PF00990">
    <property type="entry name" value="GGDEF"/>
    <property type="match status" value="1"/>
</dbReference>
<dbReference type="STRING" id="929558.SMGD1_2771"/>
<feature type="transmembrane region" description="Helical" evidence="1">
    <location>
        <begin position="12"/>
        <end position="32"/>
    </location>
</feature>
<dbReference type="InterPro" id="IPR035919">
    <property type="entry name" value="EAL_sf"/>
</dbReference>
<dbReference type="RefSeq" id="WP_008337364.1">
    <property type="nucleotide sequence ID" value="NZ_AFRZ01000001.1"/>
</dbReference>
<dbReference type="SMART" id="SM00052">
    <property type="entry name" value="EAL"/>
    <property type="match status" value="1"/>
</dbReference>
<dbReference type="InterPro" id="IPR001633">
    <property type="entry name" value="EAL_dom"/>
</dbReference>
<dbReference type="PATRIC" id="fig|929558.5.peg.2761"/>
<evidence type="ECO:0000259" key="4">
    <source>
        <dbReference type="PROSITE" id="PS50887"/>
    </source>
</evidence>
<dbReference type="Gene3D" id="6.10.340.10">
    <property type="match status" value="1"/>
</dbReference>
<dbReference type="CDD" id="cd01948">
    <property type="entry name" value="EAL"/>
    <property type="match status" value="1"/>
</dbReference>
<dbReference type="InterPro" id="IPR050706">
    <property type="entry name" value="Cyclic-di-GMP_PDE-like"/>
</dbReference>
<evidence type="ECO:0000259" key="2">
    <source>
        <dbReference type="PROSITE" id="PS50883"/>
    </source>
</evidence>
<sequence>MKIKNFKSLSSKIVLLIMLISLLSVLVIFTVFERVNKKAFYSVEMEKADLVARTIEPLIALNIYLDMKNKTDEVITQLLENPNILAVKVLKNNEVINEIKSNEYAHNIEESFIIEKTINQPNYKKKLGTLVITYSNKNYKELTNQYTKILLIMFIAFSVLFTLFSLYVKKLLLPLRKIAKSLKTYSPDMEIDIPYVFQNNEIGLISKALNDMQKKISQYSKKQKNINQYLEDKVNEKTLELRKQLYIDTLTGLPNRHSLLNDIIGTNDGALIIVNIDDFKEINDFFGQITGDDILKSFAYKLSNMFNKDHYTTISRLSGDEFAIFFTKKPLLKEFIEISKKLVVDVEKMIFLYENNELSIRVTAGCSYQIDNVLEKADIALKSAKKQQKSFLLYDEKLNIEEQYKDNIEWVKKLKIAIKDDKIVPYFQPIFDNTSDKIASYECLIRLIDEDDRVIGPYKFLTIAKKSRLYSNLTKIMIEKSCKYFENINCDFSINLSVEDILNKDIVEYIKQKIKQHNVSKKIIFEILESEGIENYEDISIFTNEMKTLGCRIAIDDFGSGYSNFEHLLQLKIDYIKIDGTLIKNIDHDINSQIVVETIVNFAQRLNILTVAEFVHNEDVYKKIKSLQINRTQGFFLSEPLEKIDK</sequence>
<evidence type="ECO:0000313" key="6">
    <source>
        <dbReference type="Proteomes" id="UP000006431"/>
    </source>
</evidence>
<dbReference type="NCBIfam" id="TIGR00254">
    <property type="entry name" value="GGDEF"/>
    <property type="match status" value="1"/>
</dbReference>
<gene>
    <name evidence="5" type="ORF">SMGD1_2771</name>
</gene>
<reference evidence="5 6" key="1">
    <citation type="journal article" date="2012" name="Proc. Natl. Acad. Sci. U.S.A.">
        <title>Genome and physiology of a model Epsilonproteobacterium responsible for sulfide detoxification in marine oxygen depletion zones.</title>
        <authorList>
            <person name="Grote J."/>
            <person name="Schott T."/>
            <person name="Bruckner C.G."/>
            <person name="Glockner F.O."/>
            <person name="Jost G."/>
            <person name="Teeling H."/>
            <person name="Labrenz M."/>
            <person name="Jurgens K."/>
        </authorList>
    </citation>
    <scope>NUCLEOTIDE SEQUENCE [LARGE SCALE GENOMIC DNA]</scope>
    <source>
        <strain evidence="5 6">GD1</strain>
    </source>
</reference>
<dbReference type="PROSITE" id="PS50887">
    <property type="entry name" value="GGDEF"/>
    <property type="match status" value="1"/>
</dbReference>
<name>B6BJP6_SULGG</name>
<keyword evidence="1" id="KW-0472">Membrane</keyword>
<dbReference type="HOGENOM" id="CLU_000445_70_46_7"/>
<evidence type="ECO:0000256" key="1">
    <source>
        <dbReference type="SAM" id="Phobius"/>
    </source>
</evidence>
<dbReference type="SMART" id="SM00267">
    <property type="entry name" value="GGDEF"/>
    <property type="match status" value="1"/>
</dbReference>
<dbReference type="Proteomes" id="UP000006431">
    <property type="component" value="Unassembled WGS sequence"/>
</dbReference>
<accession>H1FTY7</accession>
<dbReference type="PANTHER" id="PTHR33121:SF71">
    <property type="entry name" value="OXYGEN SENSOR PROTEIN DOSP"/>
    <property type="match status" value="1"/>
</dbReference>
<proteinExistence type="predicted"/>
<dbReference type="Pfam" id="PF00563">
    <property type="entry name" value="EAL"/>
    <property type="match status" value="1"/>
</dbReference>
<dbReference type="InterPro" id="IPR000160">
    <property type="entry name" value="GGDEF_dom"/>
</dbReference>
<dbReference type="PROSITE" id="PS50883">
    <property type="entry name" value="EAL"/>
    <property type="match status" value="1"/>
</dbReference>
<dbReference type="GO" id="GO:0016020">
    <property type="term" value="C:membrane"/>
    <property type="evidence" value="ECO:0007669"/>
    <property type="project" value="InterPro"/>
</dbReference>
<dbReference type="InterPro" id="IPR003660">
    <property type="entry name" value="HAMP_dom"/>
</dbReference>
<protein>
    <submittedName>
        <fullName evidence="5">Sensory box, GGDEF family protein</fullName>
    </submittedName>
</protein>
<dbReference type="GO" id="GO:0007165">
    <property type="term" value="P:signal transduction"/>
    <property type="evidence" value="ECO:0007669"/>
    <property type="project" value="InterPro"/>
</dbReference>
<feature type="domain" description="HAMP" evidence="3">
    <location>
        <begin position="169"/>
        <end position="221"/>
    </location>
</feature>
<dbReference type="eggNOG" id="COG5001">
    <property type="taxonomic scope" value="Bacteria"/>
</dbReference>
<evidence type="ECO:0000313" key="5">
    <source>
        <dbReference type="EMBL" id="EHP31293.1"/>
    </source>
</evidence>